<feature type="compositionally biased region" description="Basic and acidic residues" evidence="1">
    <location>
        <begin position="92"/>
        <end position="108"/>
    </location>
</feature>
<protein>
    <submittedName>
        <fullName evidence="2">Uncharacterized protein</fullName>
    </submittedName>
</protein>
<feature type="region of interest" description="Disordered" evidence="1">
    <location>
        <begin position="82"/>
        <end position="162"/>
    </location>
</feature>
<evidence type="ECO:0000256" key="1">
    <source>
        <dbReference type="SAM" id="MobiDB-lite"/>
    </source>
</evidence>
<reference evidence="2" key="1">
    <citation type="submission" date="2020-11" db="EMBL/GenBank/DDBJ databases">
        <authorList>
            <person name="Tran Van P."/>
        </authorList>
    </citation>
    <scope>NUCLEOTIDE SEQUENCE</scope>
</reference>
<organism evidence="2">
    <name type="scientific">Cyprideis torosa</name>
    <dbReference type="NCBI Taxonomy" id="163714"/>
    <lineage>
        <taxon>Eukaryota</taxon>
        <taxon>Metazoa</taxon>
        <taxon>Ecdysozoa</taxon>
        <taxon>Arthropoda</taxon>
        <taxon>Crustacea</taxon>
        <taxon>Oligostraca</taxon>
        <taxon>Ostracoda</taxon>
        <taxon>Podocopa</taxon>
        <taxon>Podocopida</taxon>
        <taxon>Cytherocopina</taxon>
        <taxon>Cytheroidea</taxon>
        <taxon>Cytherideidae</taxon>
        <taxon>Cyprideis</taxon>
    </lineage>
</organism>
<evidence type="ECO:0000313" key="2">
    <source>
        <dbReference type="EMBL" id="CAD7231011.1"/>
    </source>
</evidence>
<dbReference type="AlphaFoldDB" id="A0A7R8WL58"/>
<accession>A0A7R8WL58</accession>
<proteinExistence type="predicted"/>
<name>A0A7R8WL58_9CRUS</name>
<sequence length="310" mass="34022">MAIDQRIHDIQKSDADVLEPVHSLLSRIVISELSMDMTLTAWIGRASPKRILAQKRAKLNILSVTSTQIVKALPYGMIGQAAGPTQEVEREEDSKIRSGNDPIGDHTIGDGNAPIGDHTIGDGNDPIGDHTIGDGNDPIGDEDVGKRSPTASERERELRWPKAASRALHDTNSSVLRYGMMPERQPKPAEEKREIVTSGKPIPDLEINIRHGNFLLELFRMKATFEREIRHLSRESSLSIPMAEKSASTVAVVGNTVESVPQKSFRLLEAVLTVREPSRKHLNDASSFGSIGGISLFLMSALFARRSQTP</sequence>
<gene>
    <name evidence="2" type="ORF">CTOB1V02_LOCUS8865</name>
</gene>
<dbReference type="EMBL" id="OB663126">
    <property type="protein sequence ID" value="CAD7231011.1"/>
    <property type="molecule type" value="Genomic_DNA"/>
</dbReference>